<dbReference type="AlphaFoldDB" id="K5WDP2"/>
<dbReference type="HOGENOM" id="CLU_151668_0_0_1"/>
<reference evidence="1 2" key="1">
    <citation type="journal article" date="2012" name="BMC Genomics">
        <title>Comparative genomics of the white-rot fungi, Phanerochaete carnosa and P. chrysosporium, to elucidate the genetic basis of the distinct wood types they colonize.</title>
        <authorList>
            <person name="Suzuki H."/>
            <person name="MacDonald J."/>
            <person name="Syed K."/>
            <person name="Salamov A."/>
            <person name="Hori C."/>
            <person name="Aerts A."/>
            <person name="Henrissat B."/>
            <person name="Wiebenga A."/>
            <person name="vanKuyk P.A."/>
            <person name="Barry K."/>
            <person name="Lindquist E."/>
            <person name="LaButti K."/>
            <person name="Lapidus A."/>
            <person name="Lucas S."/>
            <person name="Coutinho P."/>
            <person name="Gong Y."/>
            <person name="Samejima M."/>
            <person name="Mahadevan R."/>
            <person name="Abou-Zaid M."/>
            <person name="de Vries R.P."/>
            <person name="Igarashi K."/>
            <person name="Yadav J.S."/>
            <person name="Grigoriev I.V."/>
            <person name="Master E.R."/>
        </authorList>
    </citation>
    <scope>NUCLEOTIDE SEQUENCE [LARGE SCALE GENOMIC DNA]</scope>
    <source>
        <strain evidence="1 2">HHB-10118-sp</strain>
    </source>
</reference>
<dbReference type="KEGG" id="pco:PHACADRAFT_54415"/>
<organism evidence="1 2">
    <name type="scientific">Phanerochaete carnosa (strain HHB-10118-sp)</name>
    <name type="common">White-rot fungus</name>
    <name type="synonym">Peniophora carnosa</name>
    <dbReference type="NCBI Taxonomy" id="650164"/>
    <lineage>
        <taxon>Eukaryota</taxon>
        <taxon>Fungi</taxon>
        <taxon>Dikarya</taxon>
        <taxon>Basidiomycota</taxon>
        <taxon>Agaricomycotina</taxon>
        <taxon>Agaricomycetes</taxon>
        <taxon>Polyporales</taxon>
        <taxon>Phanerochaetaceae</taxon>
        <taxon>Phanerochaete</taxon>
    </lineage>
</organism>
<gene>
    <name evidence="1" type="ORF">PHACADRAFT_54415</name>
</gene>
<dbReference type="GeneID" id="18920017"/>
<keyword evidence="2" id="KW-1185">Reference proteome</keyword>
<evidence type="ECO:0000313" key="2">
    <source>
        <dbReference type="Proteomes" id="UP000008370"/>
    </source>
</evidence>
<dbReference type="EMBL" id="JH930471">
    <property type="protein sequence ID" value="EKM57380.1"/>
    <property type="molecule type" value="Genomic_DNA"/>
</dbReference>
<dbReference type="InParanoid" id="K5WDP2"/>
<accession>K5WDP2</accession>
<protein>
    <submittedName>
        <fullName evidence="1">Uncharacterized protein</fullName>
    </submittedName>
</protein>
<proteinExistence type="predicted"/>
<feature type="non-terminal residue" evidence="1">
    <location>
        <position position="1"/>
    </location>
</feature>
<evidence type="ECO:0000313" key="1">
    <source>
        <dbReference type="EMBL" id="EKM57380.1"/>
    </source>
</evidence>
<dbReference type="SUPFAM" id="SSF56801">
    <property type="entry name" value="Acetyl-CoA synthetase-like"/>
    <property type="match status" value="1"/>
</dbReference>
<feature type="non-terminal residue" evidence="1">
    <location>
        <position position="111"/>
    </location>
</feature>
<dbReference type="RefSeq" id="XP_007394081.1">
    <property type="nucleotide sequence ID" value="XM_007394019.1"/>
</dbReference>
<dbReference type="Proteomes" id="UP000008370">
    <property type="component" value="Unassembled WGS sequence"/>
</dbReference>
<name>K5WDP2_PHACS</name>
<sequence length="111" mass="12031">LDNFVDVLTAIVTTLDSTVDDIPFSHALDQLVEAGIPVDPAPTPSQPRPTLTQAFSNAVVTHHDLPALIDGDLTLTYREVDILSSVLSRRILEATKQQEIHAFVSFCIPPG</sequence>